<dbReference type="InterPro" id="IPR015815">
    <property type="entry name" value="HIBADH-related"/>
</dbReference>
<dbReference type="InterPro" id="IPR008927">
    <property type="entry name" value="6-PGluconate_DH-like_C_sf"/>
</dbReference>
<dbReference type="SUPFAM" id="SSF48179">
    <property type="entry name" value="6-phosphogluconate dehydrogenase C-terminal domain-like"/>
    <property type="match status" value="1"/>
</dbReference>
<dbReference type="Pfam" id="PF03446">
    <property type="entry name" value="NAD_binding_2"/>
    <property type="match status" value="1"/>
</dbReference>
<dbReference type="SUPFAM" id="SSF51735">
    <property type="entry name" value="NAD(P)-binding Rossmann-fold domains"/>
    <property type="match status" value="1"/>
</dbReference>
<dbReference type="InterPro" id="IPR029154">
    <property type="entry name" value="HIBADH-like_NADP-bd"/>
</dbReference>
<organism evidence="7 8">
    <name type="scientific">Clostridium innocuum</name>
    <dbReference type="NCBI Taxonomy" id="1522"/>
    <lineage>
        <taxon>Bacteria</taxon>
        <taxon>Bacillati</taxon>
        <taxon>Bacillota</taxon>
        <taxon>Clostridia</taxon>
        <taxon>Eubacteriales</taxon>
        <taxon>Clostridiaceae</taxon>
        <taxon>Clostridium</taxon>
    </lineage>
</organism>
<proteinExistence type="inferred from homology"/>
<dbReference type="Proteomes" id="UP000030008">
    <property type="component" value="Unassembled WGS sequence"/>
</dbReference>
<dbReference type="RefSeq" id="WP_044908181.1">
    <property type="nucleotide sequence ID" value="NZ_JQIF01000131.1"/>
</dbReference>
<dbReference type="GO" id="GO:0051287">
    <property type="term" value="F:NAD binding"/>
    <property type="evidence" value="ECO:0007669"/>
    <property type="project" value="InterPro"/>
</dbReference>
<evidence type="ECO:0000259" key="5">
    <source>
        <dbReference type="Pfam" id="PF03446"/>
    </source>
</evidence>
<evidence type="ECO:0000256" key="1">
    <source>
        <dbReference type="ARBA" id="ARBA00009080"/>
    </source>
</evidence>
<feature type="active site" evidence="4">
    <location>
        <position position="170"/>
    </location>
</feature>
<feature type="domain" description="3-hydroxyisobutyrate dehydrogenase-like NAD-binding" evidence="6">
    <location>
        <begin position="164"/>
        <end position="284"/>
    </location>
</feature>
<accession>A0A099HZU9</accession>
<dbReference type="PANTHER" id="PTHR43060:SF15">
    <property type="entry name" value="3-HYDROXYISOBUTYRATE DEHYDROGENASE-LIKE 1, MITOCHONDRIAL-RELATED"/>
    <property type="match status" value="1"/>
</dbReference>
<name>A0A099HZU9_CLOIN</name>
<gene>
    <name evidence="7" type="ORF">CIAN88_21605</name>
</gene>
<dbReference type="EMBL" id="JQIF01000131">
    <property type="protein sequence ID" value="KGJ51269.1"/>
    <property type="molecule type" value="Genomic_DNA"/>
</dbReference>
<dbReference type="InterPro" id="IPR006115">
    <property type="entry name" value="6PGDH_NADP-bd"/>
</dbReference>
<evidence type="ECO:0000259" key="6">
    <source>
        <dbReference type="Pfam" id="PF14833"/>
    </source>
</evidence>
<dbReference type="Gene3D" id="1.10.1040.10">
    <property type="entry name" value="N-(1-d-carboxylethyl)-l-norvaline Dehydrogenase, domain 2"/>
    <property type="match status" value="1"/>
</dbReference>
<comment type="similarity">
    <text evidence="1">Belongs to the HIBADH-related family.</text>
</comment>
<dbReference type="GO" id="GO:0016491">
    <property type="term" value="F:oxidoreductase activity"/>
    <property type="evidence" value="ECO:0007669"/>
    <property type="project" value="UniProtKB-KW"/>
</dbReference>
<evidence type="ECO:0000313" key="8">
    <source>
        <dbReference type="Proteomes" id="UP000030008"/>
    </source>
</evidence>
<sequence>MKIAWIGCGVMGTSMLLNLKKGGHTVSAYNRTYEKAAPLLEQGIRVERTIRNCVSDADVVCTMVGYPKDVEEIYEGDDGIFAHAKEHAVLIDFTTSSPALAKKLYTAAKAKGYAMLDAPVSGGDSGAKAASLSIMTGGDEEVFEQMRPLFSLLGTGIQYMGEAGSGQHTKACNQIAVAGAVAAMSEALVYARAVGLDEQKMLTAIAKGAAGSWQIDNTAPRVLANDFAPGFYIKHFIKDMHIVQQEMEQQDVHLDMLEAVCNMYEALAGMGEENNGTQALVHYYK</sequence>
<dbReference type="InterPro" id="IPR036291">
    <property type="entry name" value="NAD(P)-bd_dom_sf"/>
</dbReference>
<evidence type="ECO:0000256" key="2">
    <source>
        <dbReference type="ARBA" id="ARBA00023002"/>
    </source>
</evidence>
<protein>
    <submittedName>
        <fullName evidence="7">Oxidoreductase</fullName>
    </submittedName>
</protein>
<evidence type="ECO:0000256" key="3">
    <source>
        <dbReference type="ARBA" id="ARBA00023027"/>
    </source>
</evidence>
<dbReference type="Pfam" id="PF14833">
    <property type="entry name" value="NAD_binding_11"/>
    <property type="match status" value="1"/>
</dbReference>
<dbReference type="GO" id="GO:0050661">
    <property type="term" value="F:NADP binding"/>
    <property type="evidence" value="ECO:0007669"/>
    <property type="project" value="InterPro"/>
</dbReference>
<evidence type="ECO:0000256" key="4">
    <source>
        <dbReference type="PIRSR" id="PIRSR000103-1"/>
    </source>
</evidence>
<dbReference type="PANTHER" id="PTHR43060">
    <property type="entry name" value="3-HYDROXYISOBUTYRATE DEHYDROGENASE-LIKE 1, MITOCHONDRIAL-RELATED"/>
    <property type="match status" value="1"/>
</dbReference>
<dbReference type="AlphaFoldDB" id="A0A099HZU9"/>
<reference evidence="7 8" key="1">
    <citation type="submission" date="2014-08" db="EMBL/GenBank/DDBJ databases">
        <title>Clostridium innocuum, an unnegligible vancomycin-resistant pathogen causing extra-intestinal infections.</title>
        <authorList>
            <person name="Feng Y."/>
            <person name="Chiu C.-H."/>
        </authorList>
    </citation>
    <scope>NUCLEOTIDE SEQUENCE [LARGE SCALE GENOMIC DNA]</scope>
    <source>
        <strain evidence="7 8">AN88</strain>
    </source>
</reference>
<keyword evidence="3" id="KW-0520">NAD</keyword>
<comment type="caution">
    <text evidence="7">The sequence shown here is derived from an EMBL/GenBank/DDBJ whole genome shotgun (WGS) entry which is preliminary data.</text>
</comment>
<keyword evidence="2" id="KW-0560">Oxidoreductase</keyword>
<feature type="domain" description="6-phosphogluconate dehydrogenase NADP-binding" evidence="5">
    <location>
        <begin position="2"/>
        <end position="161"/>
    </location>
</feature>
<dbReference type="InterPro" id="IPR013328">
    <property type="entry name" value="6PGD_dom2"/>
</dbReference>
<dbReference type="Gene3D" id="3.40.50.720">
    <property type="entry name" value="NAD(P)-binding Rossmann-like Domain"/>
    <property type="match status" value="1"/>
</dbReference>
<evidence type="ECO:0000313" key="7">
    <source>
        <dbReference type="EMBL" id="KGJ51269.1"/>
    </source>
</evidence>
<dbReference type="PIRSF" id="PIRSF000103">
    <property type="entry name" value="HIBADH"/>
    <property type="match status" value="1"/>
</dbReference>